<evidence type="ECO:0000313" key="12">
    <source>
        <dbReference type="Proteomes" id="UP000049222"/>
    </source>
</evidence>
<sequence length="171" mass="17820">MGPANCAGMTAPILTRFLADPTATDALARAIAPLVGAGDAILLHGPVGAGKTAFARALIGALQRAANLDPEDVPSPTFTLVQTYPTGPFETWHADLYRLSGPDAVVELGLDEAFGTALCLIEWPDRLGADRPARAIDLTLTPTPDDGRDLRIDGPDDILARLAPAFAKAPT</sequence>
<dbReference type="AlphaFoldDB" id="A0A0M6YGJ2"/>
<evidence type="ECO:0000256" key="6">
    <source>
        <dbReference type="ARBA" id="ARBA00022723"/>
    </source>
</evidence>
<dbReference type="SUPFAM" id="SSF52540">
    <property type="entry name" value="P-loop containing nucleoside triphosphate hydrolases"/>
    <property type="match status" value="1"/>
</dbReference>
<dbReference type="Pfam" id="PF02367">
    <property type="entry name" value="TsaE"/>
    <property type="match status" value="1"/>
</dbReference>
<dbReference type="PANTHER" id="PTHR33540">
    <property type="entry name" value="TRNA THREONYLCARBAMOYLADENOSINE BIOSYNTHESIS PROTEIN TSAE"/>
    <property type="match status" value="1"/>
</dbReference>
<evidence type="ECO:0000256" key="3">
    <source>
        <dbReference type="ARBA" id="ARBA00019010"/>
    </source>
</evidence>
<protein>
    <recommendedName>
        <fullName evidence="3">tRNA threonylcarbamoyladenosine biosynthesis protein TsaE</fullName>
    </recommendedName>
    <alternativeName>
        <fullName evidence="10">t(6)A37 threonylcarbamoyladenosine biosynthesis protein TsaE</fullName>
    </alternativeName>
</protein>
<evidence type="ECO:0000256" key="1">
    <source>
        <dbReference type="ARBA" id="ARBA00004496"/>
    </source>
</evidence>
<dbReference type="Gene3D" id="3.40.50.300">
    <property type="entry name" value="P-loop containing nucleotide triphosphate hydrolases"/>
    <property type="match status" value="1"/>
</dbReference>
<dbReference type="PANTHER" id="PTHR33540:SF2">
    <property type="entry name" value="TRNA THREONYLCARBAMOYLADENOSINE BIOSYNTHESIS PROTEIN TSAE"/>
    <property type="match status" value="1"/>
</dbReference>
<keyword evidence="6" id="KW-0479">Metal-binding</keyword>
<comment type="similarity">
    <text evidence="2">Belongs to the TsaE family.</text>
</comment>
<keyword evidence="12" id="KW-1185">Reference proteome</keyword>
<keyword evidence="5" id="KW-0819">tRNA processing</keyword>
<dbReference type="EMBL" id="CXSU01000011">
    <property type="protein sequence ID" value="CTQ48899.1"/>
    <property type="molecule type" value="Genomic_DNA"/>
</dbReference>
<evidence type="ECO:0000256" key="7">
    <source>
        <dbReference type="ARBA" id="ARBA00022741"/>
    </source>
</evidence>
<keyword evidence="4" id="KW-0963">Cytoplasm</keyword>
<dbReference type="STRING" id="420998.JDO7802_00907"/>
<evidence type="ECO:0000256" key="10">
    <source>
        <dbReference type="ARBA" id="ARBA00032441"/>
    </source>
</evidence>
<keyword evidence="9" id="KW-0460">Magnesium</keyword>
<evidence type="ECO:0000256" key="2">
    <source>
        <dbReference type="ARBA" id="ARBA00007599"/>
    </source>
</evidence>
<organism evidence="11 12">
    <name type="scientific">Jannaschia donghaensis</name>
    <dbReference type="NCBI Taxonomy" id="420998"/>
    <lineage>
        <taxon>Bacteria</taxon>
        <taxon>Pseudomonadati</taxon>
        <taxon>Pseudomonadota</taxon>
        <taxon>Alphaproteobacteria</taxon>
        <taxon>Rhodobacterales</taxon>
        <taxon>Roseobacteraceae</taxon>
        <taxon>Jannaschia</taxon>
    </lineage>
</organism>
<keyword evidence="8" id="KW-0067">ATP-binding</keyword>
<dbReference type="GO" id="GO:0046872">
    <property type="term" value="F:metal ion binding"/>
    <property type="evidence" value="ECO:0007669"/>
    <property type="project" value="UniProtKB-KW"/>
</dbReference>
<evidence type="ECO:0000313" key="11">
    <source>
        <dbReference type="EMBL" id="CTQ48899.1"/>
    </source>
</evidence>
<dbReference type="GO" id="GO:0005737">
    <property type="term" value="C:cytoplasm"/>
    <property type="evidence" value="ECO:0007669"/>
    <property type="project" value="UniProtKB-SubCell"/>
</dbReference>
<evidence type="ECO:0000256" key="5">
    <source>
        <dbReference type="ARBA" id="ARBA00022694"/>
    </source>
</evidence>
<dbReference type="GO" id="GO:0002949">
    <property type="term" value="P:tRNA threonylcarbamoyladenosine modification"/>
    <property type="evidence" value="ECO:0007669"/>
    <property type="project" value="InterPro"/>
</dbReference>
<dbReference type="InterPro" id="IPR027417">
    <property type="entry name" value="P-loop_NTPase"/>
</dbReference>
<evidence type="ECO:0000256" key="9">
    <source>
        <dbReference type="ARBA" id="ARBA00022842"/>
    </source>
</evidence>
<gene>
    <name evidence="11" type="ORF">JDO7802_00907</name>
</gene>
<evidence type="ECO:0000256" key="4">
    <source>
        <dbReference type="ARBA" id="ARBA00022490"/>
    </source>
</evidence>
<proteinExistence type="inferred from homology"/>
<reference evidence="11 12" key="1">
    <citation type="submission" date="2015-07" db="EMBL/GenBank/DDBJ databases">
        <authorList>
            <person name="Noorani M."/>
        </authorList>
    </citation>
    <scope>NUCLEOTIDE SEQUENCE [LARGE SCALE GENOMIC DNA]</scope>
    <source>
        <strain evidence="11 12">CECT 7802</strain>
    </source>
</reference>
<dbReference type="InterPro" id="IPR003442">
    <property type="entry name" value="T6A_TsaE"/>
</dbReference>
<dbReference type="NCBIfam" id="TIGR00150">
    <property type="entry name" value="T6A_YjeE"/>
    <property type="match status" value="1"/>
</dbReference>
<dbReference type="Proteomes" id="UP000049222">
    <property type="component" value="Unassembled WGS sequence"/>
</dbReference>
<name>A0A0M6YGJ2_9RHOB</name>
<dbReference type="GO" id="GO:0005524">
    <property type="term" value="F:ATP binding"/>
    <property type="evidence" value="ECO:0007669"/>
    <property type="project" value="UniProtKB-KW"/>
</dbReference>
<keyword evidence="7" id="KW-0547">Nucleotide-binding</keyword>
<evidence type="ECO:0000256" key="8">
    <source>
        <dbReference type="ARBA" id="ARBA00022840"/>
    </source>
</evidence>
<accession>A0A0M6YGJ2</accession>
<comment type="subcellular location">
    <subcellularLocation>
        <location evidence="1">Cytoplasm</location>
    </subcellularLocation>
</comment>